<comment type="caution">
    <text evidence="5">The sequence shown here is derived from an EMBL/GenBank/DDBJ whole genome shotgun (WGS) entry which is preliminary data.</text>
</comment>
<evidence type="ECO:0000313" key="6">
    <source>
        <dbReference type="Proteomes" id="UP000054363"/>
    </source>
</evidence>
<dbReference type="SUPFAM" id="SSF51569">
    <property type="entry name" value="Aldolase"/>
    <property type="match status" value="1"/>
</dbReference>
<dbReference type="eggNOG" id="COG3200">
    <property type="taxonomic scope" value="Bacteria"/>
</dbReference>
<dbReference type="STRING" id="435908.IDSA_03715"/>
<dbReference type="EC" id="2.5.1.54" evidence="4"/>
<keyword evidence="3" id="KW-0104">Cadmium</keyword>
<dbReference type="AlphaFoldDB" id="A0A094J184"/>
<dbReference type="InterPro" id="IPR002480">
    <property type="entry name" value="DAHP_synth_2"/>
</dbReference>
<feature type="binding site" evidence="3">
    <location>
        <begin position="267"/>
        <end position="268"/>
    </location>
    <ligand>
        <name>phosphoenolpyruvate</name>
        <dbReference type="ChEBI" id="CHEBI:58702"/>
    </ligand>
</feature>
<feature type="binding site" evidence="3">
    <location>
        <position position="321"/>
    </location>
    <ligand>
        <name>phosphoenolpyruvate</name>
        <dbReference type="ChEBI" id="CHEBI:58702"/>
    </ligand>
</feature>
<dbReference type="GO" id="GO:0009073">
    <property type="term" value="P:aromatic amino acid family biosynthetic process"/>
    <property type="evidence" value="ECO:0007669"/>
    <property type="project" value="InterPro"/>
</dbReference>
<reference evidence="5 6" key="1">
    <citation type="submission" date="2014-06" db="EMBL/GenBank/DDBJ databases">
        <title>The draft genome sequence of Idiomarina salinarum ISL-52.</title>
        <authorList>
            <person name="Du J."/>
            <person name="Shao Z."/>
        </authorList>
    </citation>
    <scope>NUCLEOTIDE SEQUENCE [LARGE SCALE GENOMIC DNA]</scope>
    <source>
        <strain evidence="5 6">ISL-52</strain>
    </source>
</reference>
<keyword evidence="2 4" id="KW-0808">Transferase</keyword>
<protein>
    <recommendedName>
        <fullName evidence="4">Phospho-2-dehydro-3-deoxyheptonate aldolase</fullName>
        <ecNumber evidence="4">2.5.1.54</ecNumber>
    </recommendedName>
</protein>
<comment type="cofactor">
    <cofactor evidence="3">
        <name>Mn(2+)</name>
        <dbReference type="ChEBI" id="CHEBI:29035"/>
    </cofactor>
    <cofactor evidence="3">
        <name>Co(2+)</name>
        <dbReference type="ChEBI" id="CHEBI:48828"/>
    </cofactor>
    <cofactor evidence="3">
        <name>Cd(2+)</name>
        <dbReference type="ChEBI" id="CHEBI:48775"/>
    </cofactor>
    <text evidence="3">Binds 1 divalent cation per subunit. The enzyme is active with manganese, cobalt or cadmium ions.</text>
</comment>
<dbReference type="EMBL" id="JPER01000001">
    <property type="protein sequence ID" value="KFZ31804.1"/>
    <property type="molecule type" value="Genomic_DNA"/>
</dbReference>
<evidence type="ECO:0000256" key="1">
    <source>
        <dbReference type="ARBA" id="ARBA00008911"/>
    </source>
</evidence>
<dbReference type="GO" id="GO:0003849">
    <property type="term" value="F:3-deoxy-7-phosphoheptulonate synthase activity"/>
    <property type="evidence" value="ECO:0007669"/>
    <property type="project" value="UniProtKB-EC"/>
</dbReference>
<evidence type="ECO:0000256" key="2">
    <source>
        <dbReference type="ARBA" id="ARBA00022679"/>
    </source>
</evidence>
<feature type="binding site" evidence="3">
    <location>
        <position position="107"/>
    </location>
    <ligand>
        <name>phosphoenolpyruvate</name>
        <dbReference type="ChEBI" id="CHEBI:58702"/>
    </ligand>
</feature>
<proteinExistence type="inferred from homology"/>
<dbReference type="Gene3D" id="3.20.20.70">
    <property type="entry name" value="Aldolase class I"/>
    <property type="match status" value="1"/>
</dbReference>
<dbReference type="Pfam" id="PF01474">
    <property type="entry name" value="DAHP_synth_2"/>
    <property type="match status" value="1"/>
</dbReference>
<dbReference type="Proteomes" id="UP000054363">
    <property type="component" value="Unassembled WGS sequence"/>
</dbReference>
<comment type="similarity">
    <text evidence="1 4">Belongs to the class-II DAHP synthase family.</text>
</comment>
<feature type="binding site" evidence="3">
    <location>
        <position position="290"/>
    </location>
    <ligand>
        <name>phosphoenolpyruvate</name>
        <dbReference type="ChEBI" id="CHEBI:58702"/>
    </ligand>
</feature>
<dbReference type="PANTHER" id="PTHR21337:SF0">
    <property type="entry name" value="PHOSPHO-2-DEHYDRO-3-DEOXYHEPTONATE ALDOLASE"/>
    <property type="match status" value="1"/>
</dbReference>
<keyword evidence="3" id="KW-0464">Manganese</keyword>
<dbReference type="OrthoDB" id="9766852at2"/>
<evidence type="ECO:0000256" key="4">
    <source>
        <dbReference type="RuleBase" id="RU363071"/>
    </source>
</evidence>
<accession>A0A094J184</accession>
<feature type="binding site" evidence="3">
    <location>
        <position position="353"/>
    </location>
    <ligand>
        <name>Mn(2+)</name>
        <dbReference type="ChEBI" id="CHEBI:29035"/>
    </ligand>
</feature>
<dbReference type="RefSeq" id="WP_034774305.1">
    <property type="nucleotide sequence ID" value="NZ_JPER01000001.1"/>
</dbReference>
<feature type="binding site" evidence="3">
    <location>
        <position position="425"/>
    </location>
    <ligand>
        <name>Mn(2+)</name>
        <dbReference type="ChEBI" id="CHEBI:29035"/>
    </ligand>
</feature>
<dbReference type="PANTHER" id="PTHR21337">
    <property type="entry name" value="PHOSPHO-2-DEHYDRO-3-DEOXYHEPTONATE ALDOLASE 1, 2"/>
    <property type="match status" value="1"/>
</dbReference>
<evidence type="ECO:0000313" key="5">
    <source>
        <dbReference type="EMBL" id="KFZ31804.1"/>
    </source>
</evidence>
<comment type="catalytic activity">
    <reaction evidence="4">
        <text>D-erythrose 4-phosphate + phosphoenolpyruvate + H2O = 7-phospho-2-dehydro-3-deoxy-D-arabino-heptonate + phosphate</text>
        <dbReference type="Rhea" id="RHEA:14717"/>
        <dbReference type="ChEBI" id="CHEBI:15377"/>
        <dbReference type="ChEBI" id="CHEBI:16897"/>
        <dbReference type="ChEBI" id="CHEBI:43474"/>
        <dbReference type="ChEBI" id="CHEBI:58394"/>
        <dbReference type="ChEBI" id="CHEBI:58702"/>
        <dbReference type="EC" id="2.5.1.54"/>
    </reaction>
</comment>
<feature type="binding site" evidence="3">
    <location>
        <position position="68"/>
    </location>
    <ligand>
        <name>Mn(2+)</name>
        <dbReference type="ChEBI" id="CHEBI:29035"/>
    </ligand>
</feature>
<organism evidence="5 6">
    <name type="scientific">Pseudidiomarina salinarum</name>
    <dbReference type="NCBI Taxonomy" id="435908"/>
    <lineage>
        <taxon>Bacteria</taxon>
        <taxon>Pseudomonadati</taxon>
        <taxon>Pseudomonadota</taxon>
        <taxon>Gammaproteobacteria</taxon>
        <taxon>Alteromonadales</taxon>
        <taxon>Idiomarinaceae</taxon>
        <taxon>Pseudidiomarina</taxon>
    </lineage>
</organism>
<feature type="binding site" evidence="3">
    <location>
        <position position="395"/>
    </location>
    <ligand>
        <name>Mn(2+)</name>
        <dbReference type="ChEBI" id="CHEBI:29035"/>
    </ligand>
</feature>
<gene>
    <name evidence="5" type="ORF">IDSA_03715</name>
</gene>
<name>A0A094J184_9GAMM</name>
<sequence>MTTWSSRSWRDKPIQQQPAYQSAADLQRIEYQLKQFPPLVFAEEIRALRTQLARVSQGKGFLLQGGDCAESFADFNAPKIRDTFKVILQMAIVLTFAGSCPVTKVARMAGQYAKPRSSDLETQDGQSLPSYRGDIINAADFTEAARQPDPQRMIQAYHHSAATLNLLRAFAQGGLADLHKVHKWNMSFVAANPLKEQYQRVAEQIQSALQFMEVLGITAETNATIHETQLFTSHEALLLPYEEALTRTDTLTGLPYDCSAHMVWIGERTRQLDHAHVEFMRGIHNPLGIKIGPSTQPDDVIQLLDVLNPQNEAGRITLITRMGANKLADNLPQIVRRVKAEGRQVVWSSDPMHGNTVKAENGLKTRDFDAIHQELRHFFAVHQAEGTYPGGVHLEMTGEDVTECTGGAYQIREQDLTQRYRTQCDPRLNADQVLELAFLVADSLREARQGRG</sequence>
<keyword evidence="3" id="KW-0170">Cobalt</keyword>
<dbReference type="InterPro" id="IPR013785">
    <property type="entry name" value="Aldolase_TIM"/>
</dbReference>
<evidence type="ECO:0000256" key="3">
    <source>
        <dbReference type="PIRSR" id="PIRSR602480-1"/>
    </source>
</evidence>
<dbReference type="NCBIfam" id="TIGR01358">
    <property type="entry name" value="DAHP_synth_II"/>
    <property type="match status" value="1"/>
</dbReference>
<keyword evidence="6" id="KW-1185">Reference proteome</keyword>